<evidence type="ECO:0000256" key="5">
    <source>
        <dbReference type="ARBA" id="ARBA00071398"/>
    </source>
</evidence>
<dbReference type="Gene3D" id="3.40.50.970">
    <property type="match status" value="1"/>
</dbReference>
<dbReference type="EMBL" id="MIYV01000023">
    <property type="protein sequence ID" value="OIR10210.1"/>
    <property type="molecule type" value="Genomic_DNA"/>
</dbReference>
<protein>
    <recommendedName>
        <fullName evidence="5">2-oxoglutarate synthase subunit KorA</fullName>
        <ecNumber evidence="4">1.2.7.3</ecNumber>
    </recommendedName>
    <alternativeName>
        <fullName evidence="7">2-ketoglutarate oxidoreductase alpha chain</fullName>
    </alternativeName>
    <alternativeName>
        <fullName evidence="6">2-oxoglutarate-ferredoxin oxidoreductase subunit alpha</fullName>
    </alternativeName>
</protein>
<proteinExistence type="predicted"/>
<dbReference type="InterPro" id="IPR002880">
    <property type="entry name" value="Pyrv_Fd/Flavodoxin_OxRdtase_N"/>
</dbReference>
<comment type="subunit">
    <text evidence="3">Heterotetramer of the KorA, KorB, KorC and KorD subunits.</text>
</comment>
<evidence type="ECO:0000256" key="2">
    <source>
        <dbReference type="ARBA" id="ARBA00052359"/>
    </source>
</evidence>
<feature type="domain" description="Pyruvate/ketoisovalerate oxidoreductase catalytic" evidence="8">
    <location>
        <begin position="17"/>
        <end position="178"/>
    </location>
</feature>
<evidence type="ECO:0000256" key="1">
    <source>
        <dbReference type="ARBA" id="ARBA00023002"/>
    </source>
</evidence>
<name>A0A1J5SNZ6_9ARCH</name>
<dbReference type="AlphaFoldDB" id="A0A1J5SNZ6"/>
<dbReference type="GO" id="GO:0044272">
    <property type="term" value="P:sulfur compound biosynthetic process"/>
    <property type="evidence" value="ECO:0007669"/>
    <property type="project" value="UniProtKB-ARBA"/>
</dbReference>
<comment type="catalytic activity">
    <reaction evidence="2">
        <text>2 oxidized [2Fe-2S]-[ferredoxin] + 2-oxoglutarate + CoA = succinyl-CoA + 2 reduced [2Fe-2S]-[ferredoxin] + CO2 + H(+)</text>
        <dbReference type="Rhea" id="RHEA:17297"/>
        <dbReference type="Rhea" id="RHEA-COMP:10000"/>
        <dbReference type="Rhea" id="RHEA-COMP:10001"/>
        <dbReference type="ChEBI" id="CHEBI:15378"/>
        <dbReference type="ChEBI" id="CHEBI:16526"/>
        <dbReference type="ChEBI" id="CHEBI:16810"/>
        <dbReference type="ChEBI" id="CHEBI:33737"/>
        <dbReference type="ChEBI" id="CHEBI:33738"/>
        <dbReference type="ChEBI" id="CHEBI:57287"/>
        <dbReference type="ChEBI" id="CHEBI:57292"/>
        <dbReference type="EC" id="1.2.7.3"/>
    </reaction>
</comment>
<dbReference type="FunFam" id="3.40.50.970:FF:000022">
    <property type="entry name" value="2-oxoglutarate ferredoxin oxidoreductase alpha subunit"/>
    <property type="match status" value="1"/>
</dbReference>
<dbReference type="SUPFAM" id="SSF52922">
    <property type="entry name" value="TK C-terminal domain-like"/>
    <property type="match status" value="1"/>
</dbReference>
<dbReference type="GO" id="GO:0006979">
    <property type="term" value="P:response to oxidative stress"/>
    <property type="evidence" value="ECO:0007669"/>
    <property type="project" value="TreeGrafter"/>
</dbReference>
<organism evidence="10 11">
    <name type="scientific">Marine Group III euryarchaeote CG-Epi6</name>
    <dbReference type="NCBI Taxonomy" id="1889000"/>
    <lineage>
        <taxon>Archaea</taxon>
        <taxon>Methanobacteriati</taxon>
        <taxon>Thermoplasmatota</taxon>
        <taxon>Thermoplasmata</taxon>
        <taxon>Candidatus Thermoprofundales</taxon>
    </lineage>
</organism>
<evidence type="ECO:0000256" key="7">
    <source>
        <dbReference type="ARBA" id="ARBA00079587"/>
    </source>
</evidence>
<dbReference type="SUPFAM" id="SSF52518">
    <property type="entry name" value="Thiamin diphosphate-binding fold (THDP-binding)"/>
    <property type="match status" value="1"/>
</dbReference>
<dbReference type="Gene3D" id="3.40.50.920">
    <property type="match status" value="1"/>
</dbReference>
<dbReference type="InterPro" id="IPR019752">
    <property type="entry name" value="Pyrv/ketoisovalerate_OxRed_cat"/>
</dbReference>
<feature type="domain" description="Pyruvate flavodoxin/ferredoxin oxidoreductase pyrimidine binding" evidence="9">
    <location>
        <begin position="214"/>
        <end position="376"/>
    </location>
</feature>
<dbReference type="Pfam" id="PF01558">
    <property type="entry name" value="POR"/>
    <property type="match status" value="1"/>
</dbReference>
<dbReference type="Proteomes" id="UP000183403">
    <property type="component" value="Unassembled WGS sequence"/>
</dbReference>
<reference evidence="10 11" key="1">
    <citation type="submission" date="2016-08" db="EMBL/GenBank/DDBJ databases">
        <title>New Insights into Marine Group III Euryarchaeota, from dark to light.</title>
        <authorList>
            <person name="Haro-Moreno J.M."/>
            <person name="Rodriguez-Valera F."/>
            <person name="Lopez-Garcia P."/>
            <person name="Moreira D."/>
            <person name="Martin-Cuadrado A.B."/>
        </authorList>
    </citation>
    <scope>NUCLEOTIDE SEQUENCE [LARGE SCALE GENOMIC DNA]</scope>
    <source>
        <strain evidence="10">CG-Epi6</strain>
    </source>
</reference>
<dbReference type="NCBIfam" id="TIGR03710">
    <property type="entry name" value="OAFO_sf"/>
    <property type="match status" value="1"/>
</dbReference>
<gene>
    <name evidence="10" type="ORF">BEU03_01100</name>
</gene>
<evidence type="ECO:0000256" key="3">
    <source>
        <dbReference type="ARBA" id="ARBA00064882"/>
    </source>
</evidence>
<evidence type="ECO:0000313" key="10">
    <source>
        <dbReference type="EMBL" id="OIR10210.1"/>
    </source>
</evidence>
<evidence type="ECO:0000256" key="6">
    <source>
        <dbReference type="ARBA" id="ARBA00076968"/>
    </source>
</evidence>
<dbReference type="PANTHER" id="PTHR32154">
    <property type="entry name" value="PYRUVATE-FLAVODOXIN OXIDOREDUCTASE-RELATED"/>
    <property type="match status" value="1"/>
</dbReference>
<dbReference type="InterPro" id="IPR009014">
    <property type="entry name" value="Transketo_C/PFOR_II"/>
</dbReference>
<dbReference type="SUPFAM" id="SSF53323">
    <property type="entry name" value="Pyruvate-ferredoxin oxidoreductase, PFOR, domain III"/>
    <property type="match status" value="1"/>
</dbReference>
<comment type="caution">
    <text evidence="10">The sequence shown here is derived from an EMBL/GenBank/DDBJ whole genome shotgun (WGS) entry which is preliminary data.</text>
</comment>
<dbReference type="InterPro" id="IPR002869">
    <property type="entry name" value="Pyrv_flavodox_OxRed_cen"/>
</dbReference>
<dbReference type="InterPro" id="IPR050722">
    <property type="entry name" value="Pyruvate:ferred/Flavod_OxRd"/>
</dbReference>
<dbReference type="Gene3D" id="3.40.920.10">
    <property type="entry name" value="Pyruvate-ferredoxin oxidoreductase, PFOR, domain III"/>
    <property type="match status" value="1"/>
</dbReference>
<evidence type="ECO:0000259" key="8">
    <source>
        <dbReference type="Pfam" id="PF01558"/>
    </source>
</evidence>
<dbReference type="PANTHER" id="PTHR32154:SF29">
    <property type="entry name" value="BLR6743 PROTEIN"/>
    <property type="match status" value="1"/>
</dbReference>
<dbReference type="EC" id="1.2.7.3" evidence="4"/>
<sequence>MQKIVNDFTINIATANGTGSQSANLILLNALFRMGTHASGKNLFPSNIAGLPTWYIVRVSDHGYQAPGDNTHIQVVMNIDTWSEDIEKLAPGTVLIHNTDVKAPVNRDDLIAYPVPMTSMARKINPKLSKMVANMIYVGIMAEMLEIPQDILEEAISKQFGGKAKAIEINSQASISGREYFKNELEKKDPFYVEKRDKDEKRFLIDGNEAVALGCIYGGINMLSWYPITPSSSLAEGIEKYIPKLRLDKDGKSTCAVIQAEDELAAVGMVLGAGWAGARGMTCTSGPGISLMSELIGLAYYAEIPSVIWDVTRVGPSTGLPTRTQQGDISMLYEASHGDTQHIVLIPGNVDECFEFGWKAFDYAEKYQTMVFGFTDLDLGMNLWASNGFDYPDEPMNRGKVLRTKEELEKIENYGRYRDVDGDGIPYRTLPGSGLEPIVSRGTGRDEDGVYSEKATIYRSNMDRLKKKIEGSRTDLPQPILREEKEQDLGIIYYGSMENTIQEIDDILESTGMKVSQCRVRALPLSPEVDEFVRRHEKIIVLEVNRDGQMYGILRKEIATELVPKLYSVAFSDGLPPKAVEYAEAIIGTLESFEI</sequence>
<evidence type="ECO:0000313" key="11">
    <source>
        <dbReference type="Proteomes" id="UP000183403"/>
    </source>
</evidence>
<dbReference type="CDD" id="cd07034">
    <property type="entry name" value="TPP_PYR_PFOR_IOR-alpha_like"/>
    <property type="match status" value="1"/>
</dbReference>
<dbReference type="GO" id="GO:0006082">
    <property type="term" value="P:organic acid metabolic process"/>
    <property type="evidence" value="ECO:0007669"/>
    <property type="project" value="UniProtKB-ARBA"/>
</dbReference>
<dbReference type="InterPro" id="IPR029061">
    <property type="entry name" value="THDP-binding"/>
</dbReference>
<dbReference type="Pfam" id="PF01855">
    <property type="entry name" value="POR_N"/>
    <property type="match status" value="1"/>
</dbReference>
<dbReference type="GO" id="GO:0047553">
    <property type="term" value="F:2-oxoglutarate synthase activity"/>
    <property type="evidence" value="ECO:0007669"/>
    <property type="project" value="UniProtKB-EC"/>
</dbReference>
<dbReference type="InterPro" id="IPR022367">
    <property type="entry name" value="2-oxoacid/accept_OxRdtase_asu"/>
</dbReference>
<accession>A0A1J5SNZ6</accession>
<evidence type="ECO:0000256" key="4">
    <source>
        <dbReference type="ARBA" id="ARBA00066947"/>
    </source>
</evidence>
<evidence type="ECO:0000259" key="9">
    <source>
        <dbReference type="Pfam" id="PF01855"/>
    </source>
</evidence>
<keyword evidence="1" id="KW-0560">Oxidoreductase</keyword>